<evidence type="ECO:0000313" key="10">
    <source>
        <dbReference type="Proteomes" id="UP001565242"/>
    </source>
</evidence>
<keyword evidence="2" id="KW-0813">Transport</keyword>
<dbReference type="InterPro" id="IPR036662">
    <property type="entry name" value="PTS_EIIA_man-typ_sf"/>
</dbReference>
<evidence type="ECO:0000256" key="3">
    <source>
        <dbReference type="ARBA" id="ARBA00022490"/>
    </source>
</evidence>
<dbReference type="Gene3D" id="3.40.50.510">
    <property type="entry name" value="Phosphotransferase system, mannose-type IIA component"/>
    <property type="match status" value="1"/>
</dbReference>
<dbReference type="EMBL" id="JBCLSQ010000004">
    <property type="protein sequence ID" value="MEY8537316.1"/>
    <property type="molecule type" value="Genomic_DNA"/>
</dbReference>
<sequence length="140" mass="15153">MKALISGHAHFAEGMKSAVELITGPQVDLLTLTFDEATNLEEYQNALNDFCKSGEEVAIFTDLLGGTPFNKAMIAKGDKKKVHIFTGTNLPMLIEFVSQEMMGAEVDLMLDLSVSTAKDGVTLDLELGKKVQEAEESDGI</sequence>
<gene>
    <name evidence="9" type="ORF">AALM99_02485</name>
</gene>
<dbReference type="PANTHER" id="PTHR33799:SF1">
    <property type="entry name" value="PTS SYSTEM MANNOSE-SPECIFIC EIIAB COMPONENT-RELATED"/>
    <property type="match status" value="1"/>
</dbReference>
<evidence type="ECO:0000256" key="6">
    <source>
        <dbReference type="ARBA" id="ARBA00022683"/>
    </source>
</evidence>
<evidence type="ECO:0000313" key="9">
    <source>
        <dbReference type="EMBL" id="MEY8537316.1"/>
    </source>
</evidence>
<keyword evidence="5" id="KW-0808">Transferase</keyword>
<dbReference type="Proteomes" id="UP001565242">
    <property type="component" value="Unassembled WGS sequence"/>
</dbReference>
<comment type="caution">
    <text evidence="9">The sequence shown here is derived from an EMBL/GenBank/DDBJ whole genome shotgun (WGS) entry which is preliminary data.</text>
</comment>
<keyword evidence="6" id="KW-0598">Phosphotransferase system</keyword>
<evidence type="ECO:0000256" key="7">
    <source>
        <dbReference type="ARBA" id="ARBA00022777"/>
    </source>
</evidence>
<evidence type="ECO:0000256" key="2">
    <source>
        <dbReference type="ARBA" id="ARBA00022448"/>
    </source>
</evidence>
<dbReference type="InterPro" id="IPR051471">
    <property type="entry name" value="Bacterial_PTS_sugar_comp"/>
</dbReference>
<dbReference type="PANTHER" id="PTHR33799">
    <property type="entry name" value="PTS PERMEASE-RELATED-RELATED"/>
    <property type="match status" value="1"/>
</dbReference>
<dbReference type="RefSeq" id="WP_202230459.1">
    <property type="nucleotide sequence ID" value="NZ_BAAFQO010000005.1"/>
</dbReference>
<evidence type="ECO:0000259" key="8">
    <source>
        <dbReference type="PROSITE" id="PS51096"/>
    </source>
</evidence>
<comment type="subcellular location">
    <subcellularLocation>
        <location evidence="1">Cytoplasm</location>
    </subcellularLocation>
</comment>
<dbReference type="PROSITE" id="PS51096">
    <property type="entry name" value="PTS_EIIA_TYPE_4"/>
    <property type="match status" value="1"/>
</dbReference>
<keyword evidence="10" id="KW-1185">Reference proteome</keyword>
<reference evidence="9 10" key="1">
    <citation type="submission" date="2024-03" db="EMBL/GenBank/DDBJ databases">
        <title>Mouse gut bacterial collection (mGBC) of GemPharmatech.</title>
        <authorList>
            <person name="He Y."/>
            <person name="Dong L."/>
            <person name="Wu D."/>
            <person name="Gao X."/>
            <person name="Lin Z."/>
        </authorList>
    </citation>
    <scope>NUCLEOTIDE SEQUENCE [LARGE SCALE GENOMIC DNA]</scope>
    <source>
        <strain evidence="9 10">20-218</strain>
    </source>
</reference>
<proteinExistence type="predicted"/>
<dbReference type="InterPro" id="IPR004701">
    <property type="entry name" value="PTS_EIIA_man-typ"/>
</dbReference>
<evidence type="ECO:0000256" key="5">
    <source>
        <dbReference type="ARBA" id="ARBA00022679"/>
    </source>
</evidence>
<keyword evidence="4" id="KW-0762">Sugar transport</keyword>
<organism evidence="9 10">
    <name type="scientific">Lactococcus muris</name>
    <dbReference type="NCBI Taxonomy" id="2941330"/>
    <lineage>
        <taxon>Bacteria</taxon>
        <taxon>Bacillati</taxon>
        <taxon>Bacillota</taxon>
        <taxon>Bacilli</taxon>
        <taxon>Lactobacillales</taxon>
        <taxon>Streptococcaceae</taxon>
        <taxon>Lactococcus</taxon>
    </lineage>
</organism>
<dbReference type="Pfam" id="PF03610">
    <property type="entry name" value="EIIA-man"/>
    <property type="match status" value="1"/>
</dbReference>
<accession>A0ABV4D6D6</accession>
<evidence type="ECO:0000256" key="1">
    <source>
        <dbReference type="ARBA" id="ARBA00004496"/>
    </source>
</evidence>
<feature type="domain" description="PTS EIIA type-4" evidence="8">
    <location>
        <begin position="1"/>
        <end position="121"/>
    </location>
</feature>
<dbReference type="SUPFAM" id="SSF53062">
    <property type="entry name" value="PTS system fructose IIA component-like"/>
    <property type="match status" value="1"/>
</dbReference>
<dbReference type="CDD" id="cd00006">
    <property type="entry name" value="PTS_IIA_man"/>
    <property type="match status" value="1"/>
</dbReference>
<keyword evidence="7" id="KW-0418">Kinase</keyword>
<keyword evidence="3" id="KW-0963">Cytoplasm</keyword>
<evidence type="ECO:0000256" key="4">
    <source>
        <dbReference type="ARBA" id="ARBA00022597"/>
    </source>
</evidence>
<name>A0ABV4D6D6_9LACT</name>
<protein>
    <submittedName>
        <fullName evidence="9">PTS acetylgalactosamine transporter subunit IIA</fullName>
    </submittedName>
</protein>
<dbReference type="InterPro" id="IPR033887">
    <property type="entry name" value="PTS_IIA_man"/>
</dbReference>